<protein>
    <submittedName>
        <fullName evidence="1">Uncharacterized protein</fullName>
    </submittedName>
</protein>
<organism evidence="1">
    <name type="scientific">Arundo donax</name>
    <name type="common">Giant reed</name>
    <name type="synonym">Donax arundinaceus</name>
    <dbReference type="NCBI Taxonomy" id="35708"/>
    <lineage>
        <taxon>Eukaryota</taxon>
        <taxon>Viridiplantae</taxon>
        <taxon>Streptophyta</taxon>
        <taxon>Embryophyta</taxon>
        <taxon>Tracheophyta</taxon>
        <taxon>Spermatophyta</taxon>
        <taxon>Magnoliopsida</taxon>
        <taxon>Liliopsida</taxon>
        <taxon>Poales</taxon>
        <taxon>Poaceae</taxon>
        <taxon>PACMAD clade</taxon>
        <taxon>Arundinoideae</taxon>
        <taxon>Arundineae</taxon>
        <taxon>Arundo</taxon>
    </lineage>
</organism>
<accession>A0A0A9BUH6</accession>
<evidence type="ECO:0000313" key="1">
    <source>
        <dbReference type="EMBL" id="JAD67669.1"/>
    </source>
</evidence>
<name>A0A0A9BUH6_ARUDO</name>
<dbReference type="EMBL" id="GBRH01230226">
    <property type="protein sequence ID" value="JAD67669.1"/>
    <property type="molecule type" value="Transcribed_RNA"/>
</dbReference>
<reference evidence="1" key="1">
    <citation type="submission" date="2014-09" db="EMBL/GenBank/DDBJ databases">
        <authorList>
            <person name="Magalhaes I.L.F."/>
            <person name="Oliveira U."/>
            <person name="Santos F.R."/>
            <person name="Vidigal T.H.D.A."/>
            <person name="Brescovit A.D."/>
            <person name="Santos A.J."/>
        </authorList>
    </citation>
    <scope>NUCLEOTIDE SEQUENCE</scope>
    <source>
        <tissue evidence="1">Shoot tissue taken approximately 20 cm above the soil surface</tissue>
    </source>
</reference>
<proteinExistence type="predicted"/>
<reference evidence="1" key="2">
    <citation type="journal article" date="2015" name="Data Brief">
        <title>Shoot transcriptome of the giant reed, Arundo donax.</title>
        <authorList>
            <person name="Barrero R.A."/>
            <person name="Guerrero F.D."/>
            <person name="Moolhuijzen P."/>
            <person name="Goolsby J.A."/>
            <person name="Tidwell J."/>
            <person name="Bellgard S.E."/>
            <person name="Bellgard M.I."/>
        </authorList>
    </citation>
    <scope>NUCLEOTIDE SEQUENCE</scope>
    <source>
        <tissue evidence="1">Shoot tissue taken approximately 20 cm above the soil surface</tissue>
    </source>
</reference>
<dbReference type="AlphaFoldDB" id="A0A0A9BUH6"/>
<sequence>MCMGRAFIFPQIISDILLIYN</sequence>